<dbReference type="Pfam" id="PF07940">
    <property type="entry name" value="Hepar_II_III_C"/>
    <property type="match status" value="1"/>
</dbReference>
<name>A0A7Y6BXG2_9BACL</name>
<evidence type="ECO:0000256" key="3">
    <source>
        <dbReference type="ARBA" id="ARBA00022764"/>
    </source>
</evidence>
<dbReference type="PANTHER" id="PTHR39210">
    <property type="entry name" value="HEPARIN-SULFATE LYASE"/>
    <property type="match status" value="1"/>
</dbReference>
<dbReference type="Pfam" id="PF16889">
    <property type="entry name" value="Hepar_II_III_N"/>
    <property type="match status" value="1"/>
</dbReference>
<evidence type="ECO:0000259" key="6">
    <source>
        <dbReference type="Pfam" id="PF16889"/>
    </source>
</evidence>
<organism evidence="7 8">
    <name type="scientific">Paenibacillus xylanilyticus</name>
    <dbReference type="NCBI Taxonomy" id="248903"/>
    <lineage>
        <taxon>Bacteria</taxon>
        <taxon>Bacillati</taxon>
        <taxon>Bacillota</taxon>
        <taxon>Bacilli</taxon>
        <taxon>Bacillales</taxon>
        <taxon>Paenibacillaceae</taxon>
        <taxon>Paenibacillus</taxon>
    </lineage>
</organism>
<dbReference type="Gene3D" id="1.50.10.100">
    <property type="entry name" value="Chondroitin AC/alginate lyase"/>
    <property type="match status" value="1"/>
</dbReference>
<feature type="domain" description="Heparin-sulfate lyase N-terminal" evidence="6">
    <location>
        <begin position="28"/>
        <end position="369"/>
    </location>
</feature>
<comment type="subcellular location">
    <subcellularLocation>
        <location evidence="1">Periplasm</location>
    </subcellularLocation>
</comment>
<gene>
    <name evidence="7" type="ORF">HP552_16275</name>
</gene>
<dbReference type="InterPro" id="IPR031680">
    <property type="entry name" value="Hepar_II_III_N"/>
</dbReference>
<dbReference type="GO" id="GO:0042597">
    <property type="term" value="C:periplasmic space"/>
    <property type="evidence" value="ECO:0007669"/>
    <property type="project" value="UniProtKB-SubCell"/>
</dbReference>
<dbReference type="PANTHER" id="PTHR39210:SF1">
    <property type="entry name" value="HEPARIN-SULFATE LYASE"/>
    <property type="match status" value="1"/>
</dbReference>
<dbReference type="SUPFAM" id="SSF48230">
    <property type="entry name" value="Chondroitin AC/alginate lyase"/>
    <property type="match status" value="1"/>
</dbReference>
<dbReference type="InterPro" id="IPR012480">
    <property type="entry name" value="Hepar_II_III_C"/>
</dbReference>
<reference evidence="7 8" key="1">
    <citation type="submission" date="2020-05" db="EMBL/GenBank/DDBJ databases">
        <title>Genome Sequencing of Type Strains.</title>
        <authorList>
            <person name="Lemaire J.F."/>
            <person name="Inderbitzin P."/>
            <person name="Gregorio O.A."/>
            <person name="Collins S.B."/>
            <person name="Wespe N."/>
            <person name="Knight-Connoni V."/>
        </authorList>
    </citation>
    <scope>NUCLEOTIDE SEQUENCE [LARGE SCALE GENOMIC DNA]</scope>
    <source>
        <strain evidence="7 8">LMG 21957</strain>
    </source>
</reference>
<sequence>MTLNGYKDLRHNSAYTQILPTDEHFLLNDVNLELPELQETRLYLEKGNIEAARDAFLKLIASTSRRRYYFDISDVPQLMKVVQSKYSRDQGALRDIAEADRIVQGDLPIFKEHRVVFPDNKYDWNSWLYDSSQYQLHLTRFVYLKRLSRAYCLTGNEKYAQCFNDMMEHFIDDNPVPKDGTFRGEHCTWDPLSVGVRLFQIPEAFVTFFGSASFKPEVKMKMIKSFLQHGNYVRAFHASDGNHVCMQMRGLIQVALLLPELKASSAWLDYALRELPAFIRQNVFDDGVQIEASPNYHVIVMRDLYELVSLFQRLDVEAPEIYKETLVKMLDVLIQLRTPDGQLLRFGDTDKTDEREIRNIFSTGAYLFGRGDLKYLGYEELPFALLWRFGPEAIQPYKQIVSEQPVATSADFRVGGYLVSRENWQQNAMYAAMRAGKGIGGHAHSDALSVILFAGGRELIRDSGMGLFEWNRERKYAVSTRAHNTIVVDEQDQHVRGMHWSTQQTAACKIWDIRNTGAYDYWFASHYGYTRFTDPVIHSRKVLHVKNRYWLIVDILEADKDHKVEQYFHLPTGDVIGDWKTCRIRTNDPEANVMLVFPEQKAEDAQLVIESGLNYRLGKYEVSPVVKRTIQAAGRTILETLIVPYGKEVPVLEVTRLPVHRNESSLTRQEVTALQISGEGWMDEICLSHDSVEVATFLDHTGNPVAESLLPSPVQEEEIRFGQKRYQDDLIFRRV</sequence>
<dbReference type="AlphaFoldDB" id="A0A7Y6BXG2"/>
<dbReference type="InterPro" id="IPR008929">
    <property type="entry name" value="Chondroitin_lyas"/>
</dbReference>
<evidence type="ECO:0000259" key="5">
    <source>
        <dbReference type="Pfam" id="PF07940"/>
    </source>
</evidence>
<keyword evidence="3" id="KW-0574">Periplasm</keyword>
<feature type="domain" description="Heparinase II/III-like C-terminal" evidence="5">
    <location>
        <begin position="407"/>
        <end position="624"/>
    </location>
</feature>
<comment type="caution">
    <text evidence="7">The sequence shown here is derived from an EMBL/GenBank/DDBJ whole genome shotgun (WGS) entry which is preliminary data.</text>
</comment>
<evidence type="ECO:0000256" key="4">
    <source>
        <dbReference type="ARBA" id="ARBA00023239"/>
    </source>
</evidence>
<keyword evidence="8" id="KW-1185">Reference proteome</keyword>
<dbReference type="Gene3D" id="2.70.98.70">
    <property type="match status" value="1"/>
</dbReference>
<dbReference type="EMBL" id="JABMCB010000187">
    <property type="protein sequence ID" value="NUU76783.1"/>
    <property type="molecule type" value="Genomic_DNA"/>
</dbReference>
<evidence type="ECO:0000313" key="7">
    <source>
        <dbReference type="EMBL" id="NUU76783.1"/>
    </source>
</evidence>
<dbReference type="RefSeq" id="WP_175396477.1">
    <property type="nucleotide sequence ID" value="NZ_JABMCB010000187.1"/>
</dbReference>
<protein>
    <submittedName>
        <fullName evidence="7">Alginate lyase family protein</fullName>
    </submittedName>
</protein>
<dbReference type="GO" id="GO:0016829">
    <property type="term" value="F:lyase activity"/>
    <property type="evidence" value="ECO:0007669"/>
    <property type="project" value="UniProtKB-KW"/>
</dbReference>
<keyword evidence="4 7" id="KW-0456">Lyase</keyword>
<accession>A0A7Y6BXG2</accession>
<proteinExistence type="predicted"/>
<evidence type="ECO:0000313" key="8">
    <source>
        <dbReference type="Proteomes" id="UP000526125"/>
    </source>
</evidence>
<evidence type="ECO:0000256" key="1">
    <source>
        <dbReference type="ARBA" id="ARBA00004418"/>
    </source>
</evidence>
<dbReference type="Proteomes" id="UP000526125">
    <property type="component" value="Unassembled WGS sequence"/>
</dbReference>
<keyword evidence="2" id="KW-0732">Signal</keyword>
<evidence type="ECO:0000256" key="2">
    <source>
        <dbReference type="ARBA" id="ARBA00022729"/>
    </source>
</evidence>